<dbReference type="STRING" id="8005.ENSEEEP00000027781"/>
<evidence type="ECO:0000313" key="1">
    <source>
        <dbReference type="Ensembl" id="ENSEEEP00000027781.2"/>
    </source>
</evidence>
<dbReference type="AlphaFoldDB" id="A0A4W4FUL8"/>
<dbReference type="GeneTree" id="ENSGT00390000004404"/>
<dbReference type="Ensembl" id="ENSEEET00000028099.2">
    <property type="protein sequence ID" value="ENSEEEP00000027781.2"/>
    <property type="gene ID" value="ENSEEEG00000013378.2"/>
</dbReference>
<reference evidence="1" key="5">
    <citation type="submission" date="2025-09" db="UniProtKB">
        <authorList>
            <consortium name="Ensembl"/>
        </authorList>
    </citation>
    <scope>IDENTIFICATION</scope>
</reference>
<reference evidence="1" key="3">
    <citation type="submission" date="2020-05" db="EMBL/GenBank/DDBJ databases">
        <title>Electrophorus electricus (electric eel) genome, fEleEle1, primary haplotype.</title>
        <authorList>
            <person name="Myers G."/>
            <person name="Meyer A."/>
            <person name="Fedrigo O."/>
            <person name="Formenti G."/>
            <person name="Rhie A."/>
            <person name="Tracey A."/>
            <person name="Sims Y."/>
            <person name="Jarvis E.D."/>
        </authorList>
    </citation>
    <scope>NUCLEOTIDE SEQUENCE [LARGE SCALE GENOMIC DNA]</scope>
</reference>
<gene>
    <name evidence="1" type="primary">LRRIQ3</name>
</gene>
<dbReference type="Gene3D" id="3.80.10.10">
    <property type="entry name" value="Ribonuclease Inhibitor"/>
    <property type="match status" value="1"/>
</dbReference>
<reference evidence="2" key="1">
    <citation type="journal article" date="2014" name="Science">
        <title>Nonhuman genetics. Genomic basis for the convergent evolution of electric organs.</title>
        <authorList>
            <person name="Gallant J.R."/>
            <person name="Traeger L.L."/>
            <person name="Volkening J.D."/>
            <person name="Moffett H."/>
            <person name="Chen P.H."/>
            <person name="Novina C.D."/>
            <person name="Phillips G.N.Jr."/>
            <person name="Anand R."/>
            <person name="Wells G.B."/>
            <person name="Pinch M."/>
            <person name="Guth R."/>
            <person name="Unguez G.A."/>
            <person name="Albert J.S."/>
            <person name="Zakon H.H."/>
            <person name="Samanta M.P."/>
            <person name="Sussman M.R."/>
        </authorList>
    </citation>
    <scope>NUCLEOTIDE SEQUENCE [LARGE SCALE GENOMIC DNA]</scope>
</reference>
<evidence type="ECO:0008006" key="3">
    <source>
        <dbReference type="Google" id="ProtNLM"/>
    </source>
</evidence>
<dbReference type="Proteomes" id="UP000314983">
    <property type="component" value="Chromosome 23"/>
</dbReference>
<organism evidence="1 2">
    <name type="scientific">Electrophorus electricus</name>
    <name type="common">Electric eel</name>
    <name type="synonym">Gymnotus electricus</name>
    <dbReference type="NCBI Taxonomy" id="8005"/>
    <lineage>
        <taxon>Eukaryota</taxon>
        <taxon>Metazoa</taxon>
        <taxon>Chordata</taxon>
        <taxon>Craniata</taxon>
        <taxon>Vertebrata</taxon>
        <taxon>Euteleostomi</taxon>
        <taxon>Actinopterygii</taxon>
        <taxon>Neopterygii</taxon>
        <taxon>Teleostei</taxon>
        <taxon>Ostariophysi</taxon>
        <taxon>Gymnotiformes</taxon>
        <taxon>Gymnotoidei</taxon>
        <taxon>Gymnotidae</taxon>
        <taxon>Electrophorus</taxon>
    </lineage>
</organism>
<reference evidence="2" key="2">
    <citation type="journal article" date="2017" name="Sci. Adv.">
        <title>A tail of two voltages: Proteomic comparison of the three electric organs of the electric eel.</title>
        <authorList>
            <person name="Traeger L.L."/>
            <person name="Sabat G."/>
            <person name="Barrett-Wilt G.A."/>
            <person name="Wells G.B."/>
            <person name="Sussman M.R."/>
        </authorList>
    </citation>
    <scope>NUCLEOTIDE SEQUENCE [LARGE SCALE GENOMIC DNA]</scope>
</reference>
<dbReference type="PANTHER" id="PTHR46723:SF1">
    <property type="entry name" value="LEUCINE-RICH REPEAT AND IQ DOMAIN-CONTAINING PROTEIN 3"/>
    <property type="match status" value="1"/>
</dbReference>
<dbReference type="InterPro" id="IPR052859">
    <property type="entry name" value="LRR-IQ_domain_protein"/>
</dbReference>
<sequence>SYNQPTDLQEVVLVTLSSLMLKSLDQLGGCKALRICILADNFLTRIDPLVECVHLVKLDLRGNQVGMFCVLCQIVCLPGSSFWSNLKDLQVLNLHDNNMVSKKNITGLSGCPRLSALTLYDTPLSLKVSYRHCVINSIWTLKALDNHVISDEEIMEDWHLPSKFRAKAPQFCVNLYPQLKLDSYKNEIKVVHGIMAEINRIQAIYSPVLIIQKWIRGSLVRKLISASTPASPPSLGIARRSWIQEHQDGQLHQVSLNICFLFQFPHISDLESLFSVTISL</sequence>
<dbReference type="PANTHER" id="PTHR46723">
    <property type="entry name" value="LEUCINE-RICH REPEAT AND IQ DOMAIN-CONTAINING PROTEIN 3"/>
    <property type="match status" value="1"/>
</dbReference>
<dbReference type="SUPFAM" id="SSF52058">
    <property type="entry name" value="L domain-like"/>
    <property type="match status" value="1"/>
</dbReference>
<evidence type="ECO:0000313" key="2">
    <source>
        <dbReference type="Proteomes" id="UP000314983"/>
    </source>
</evidence>
<proteinExistence type="predicted"/>
<dbReference type="OMA" id="ALECCTH"/>
<reference evidence="1" key="4">
    <citation type="submission" date="2025-08" db="UniProtKB">
        <authorList>
            <consortium name="Ensembl"/>
        </authorList>
    </citation>
    <scope>IDENTIFICATION</scope>
</reference>
<keyword evidence="2" id="KW-1185">Reference proteome</keyword>
<protein>
    <recommendedName>
        <fullName evidence="3">Leucine-rich repeats and IQ motif containing 3</fullName>
    </recommendedName>
</protein>
<dbReference type="InterPro" id="IPR032675">
    <property type="entry name" value="LRR_dom_sf"/>
</dbReference>
<name>A0A4W4FUL8_ELEEL</name>
<accession>A0A4W4FUL8</accession>